<accession>A0A4R0YKF6</accession>
<keyword evidence="1" id="KW-0732">Signal</keyword>
<feature type="chain" id="PRO_5020736550" evidence="1">
    <location>
        <begin position="24"/>
        <end position="171"/>
    </location>
</feature>
<evidence type="ECO:0000313" key="2">
    <source>
        <dbReference type="EMBL" id="TCI09021.1"/>
    </source>
</evidence>
<comment type="caution">
    <text evidence="2">The sequence shown here is derived from an EMBL/GenBank/DDBJ whole genome shotgun (WGS) entry which is preliminary data.</text>
</comment>
<feature type="signal peptide" evidence="1">
    <location>
        <begin position="1"/>
        <end position="23"/>
    </location>
</feature>
<organism evidence="2 3">
    <name type="scientific">Dyella soli</name>
    <dbReference type="NCBI Taxonomy" id="522319"/>
    <lineage>
        <taxon>Bacteria</taxon>
        <taxon>Pseudomonadati</taxon>
        <taxon>Pseudomonadota</taxon>
        <taxon>Gammaproteobacteria</taxon>
        <taxon>Lysobacterales</taxon>
        <taxon>Rhodanobacteraceae</taxon>
        <taxon>Dyella</taxon>
    </lineage>
</organism>
<dbReference type="Proteomes" id="UP000291822">
    <property type="component" value="Unassembled WGS sequence"/>
</dbReference>
<evidence type="ECO:0000256" key="1">
    <source>
        <dbReference type="SAM" id="SignalP"/>
    </source>
</evidence>
<dbReference type="RefSeq" id="WP_131411016.1">
    <property type="nucleotide sequence ID" value="NZ_SJTG01000003.1"/>
</dbReference>
<proteinExistence type="predicted"/>
<reference evidence="2 3" key="1">
    <citation type="submission" date="2019-02" db="EMBL/GenBank/DDBJ databases">
        <title>Dyella amyloliquefaciens sp. nov., isolated from forest soil.</title>
        <authorList>
            <person name="Gao Z.-H."/>
            <person name="Qiu L.-H."/>
        </authorList>
    </citation>
    <scope>NUCLEOTIDE SEQUENCE [LARGE SCALE GENOMIC DNA]</scope>
    <source>
        <strain evidence="2 3">KACC 12747</strain>
    </source>
</reference>
<sequence length="171" mass="18580">MPALLRRGAAALALIGVAAPAMAATRIELEAGPSDSDGYLTTAVFVEGVFNEHRFGNSRFSWAPDVSAGYIDGRNVNRYGTAVSDNIWLLAGGARLRMGGADDWYHHWFWTFQLAAQKGRTLALSSAGEFVNSIGWQGDRWTFQLRHISNAGLDGSNRGETMALVGWAFDL</sequence>
<evidence type="ECO:0000313" key="3">
    <source>
        <dbReference type="Proteomes" id="UP000291822"/>
    </source>
</evidence>
<dbReference type="EMBL" id="SJTG01000003">
    <property type="protein sequence ID" value="TCI09021.1"/>
    <property type="molecule type" value="Genomic_DNA"/>
</dbReference>
<name>A0A4R0YKF6_9GAMM</name>
<dbReference type="AlphaFoldDB" id="A0A4R0YKF6"/>
<protein>
    <submittedName>
        <fullName evidence="2">Lipid A 3-O-deacylase</fullName>
    </submittedName>
</protein>
<gene>
    <name evidence="2" type="ORF">EZM97_22540</name>
</gene>
<keyword evidence="3" id="KW-1185">Reference proteome</keyword>